<dbReference type="InterPro" id="IPR007110">
    <property type="entry name" value="Ig-like_dom"/>
</dbReference>
<evidence type="ECO:0000313" key="3">
    <source>
        <dbReference type="Proteomes" id="UP001163046"/>
    </source>
</evidence>
<gene>
    <name evidence="2" type="ORF">OS493_036592</name>
</gene>
<sequence length="796" mass="88133">MRISGHGVTFCCDGDGTPTPEFEWFKDNNIIDKDVYHYNKTLEISDVSGLKGRYRCRVVNDYGSEFSDVANLQVLNTSDEISCNPTPISKNATLPAGCVKHGTTNDIVHVGQCPPTPCLRNDSALSNTACRDETFCCAVEAVEDVTITCGGSVTFNISKVARCGCQACQVPKSYISVVVVGLKGAVEKPIAYCEILIRNQFYNADDKGFFTLEVPNDKQRLPVVFKDTFDEEYADVTKVFRIETGQTSFFKTVLKVKPAPKPFNSSEPFKVPLGDSHVDSAFAEIEIPEDALLKDDGTIYSGQANLRLSIMDPRNASDVMTAPGDFSTIDEDGEEQLLVTYGMLSLDFEDDSGNKLSTSKSIKMFLDPDRFNISVDSNGNTTTKLWWLDEKTGRWIEAGSLWMETKETSRSKRSPRRFLVTEITPVIQNKGILNVDVIQDFGAVRVSAPIGSTVRILCKEPNLTVEKYLGYLERVVDGNGVACISVWIDTKCFMQAESSNALFLDPSTLDFPDAVLAQLSASIVKSQLQSLGSSPDVKSFSFNIKTDSKGPVYPHYQMWVAPPDCKARRLIPGNRQFKFTDAASANLNLITQIPKKANTKDSLNWYPPGITDVCFIKVLIRGSKGSIFLASSYRANKKDKKNKYGDSLAMAEPGPDSVFVACLEVRCPGNVWDKDARKMVEEWTYVLVTHLTGTCDFQKNHMDKYQNDLDGTKTITCPTRYKRHAAGSENWICIPLKAGRKDLDGMFEASRLAVRDKLNTLAINRCKAGDNTWVDTPGNANPTPTDKLPAIEFSCR</sequence>
<dbReference type="OrthoDB" id="9980629at2759"/>
<dbReference type="InterPro" id="IPR013783">
    <property type="entry name" value="Ig-like_fold"/>
</dbReference>
<dbReference type="PANTHER" id="PTHR15031">
    <property type="entry name" value="CARTILAGE INTERMEDIATE LAYER PROTEIN CLIP"/>
    <property type="match status" value="1"/>
</dbReference>
<dbReference type="SUPFAM" id="SSF48726">
    <property type="entry name" value="Immunoglobulin"/>
    <property type="match status" value="1"/>
</dbReference>
<dbReference type="Proteomes" id="UP001163046">
    <property type="component" value="Unassembled WGS sequence"/>
</dbReference>
<dbReference type="InterPro" id="IPR056255">
    <property type="entry name" value="CILP-1/2_dom"/>
</dbReference>
<accession>A0A9W9ZVJ0</accession>
<evidence type="ECO:0000259" key="1">
    <source>
        <dbReference type="PROSITE" id="PS50835"/>
    </source>
</evidence>
<organism evidence="2 3">
    <name type="scientific">Desmophyllum pertusum</name>
    <dbReference type="NCBI Taxonomy" id="174260"/>
    <lineage>
        <taxon>Eukaryota</taxon>
        <taxon>Metazoa</taxon>
        <taxon>Cnidaria</taxon>
        <taxon>Anthozoa</taxon>
        <taxon>Hexacorallia</taxon>
        <taxon>Scleractinia</taxon>
        <taxon>Caryophylliina</taxon>
        <taxon>Caryophylliidae</taxon>
        <taxon>Desmophyllum</taxon>
    </lineage>
</organism>
<name>A0A9W9ZVJ0_9CNID</name>
<dbReference type="AlphaFoldDB" id="A0A9W9ZVJ0"/>
<dbReference type="Pfam" id="PF23591">
    <property type="entry name" value="CILP"/>
    <property type="match status" value="1"/>
</dbReference>
<dbReference type="InterPro" id="IPR056258">
    <property type="entry name" value="CILP-1/2_C"/>
</dbReference>
<dbReference type="InterPro" id="IPR003598">
    <property type="entry name" value="Ig_sub2"/>
</dbReference>
<dbReference type="InterPro" id="IPR056256">
    <property type="entry name" value="CILP-1/2_b-sand_dom2"/>
</dbReference>
<dbReference type="Pfam" id="PF23708">
    <property type="entry name" value="CILP_5th"/>
    <property type="match status" value="1"/>
</dbReference>
<dbReference type="InterPro" id="IPR036179">
    <property type="entry name" value="Ig-like_dom_sf"/>
</dbReference>
<protein>
    <recommendedName>
        <fullName evidence="1">Ig-like domain-containing protein</fullName>
    </recommendedName>
</protein>
<dbReference type="PANTHER" id="PTHR15031:SF6">
    <property type="entry name" value="CARTILAGE INTERMEDIATE LAYER PROTEIN 1-LIKE ISOFORM X1"/>
    <property type="match status" value="1"/>
</dbReference>
<dbReference type="EMBL" id="MU825458">
    <property type="protein sequence ID" value="KAJ7388626.1"/>
    <property type="molecule type" value="Genomic_DNA"/>
</dbReference>
<dbReference type="InterPro" id="IPR039675">
    <property type="entry name" value="CILP1/CILP2"/>
</dbReference>
<proteinExistence type="predicted"/>
<comment type="caution">
    <text evidence="2">The sequence shown here is derived from an EMBL/GenBank/DDBJ whole genome shotgun (WGS) entry which is preliminary data.</text>
</comment>
<dbReference type="Pfam" id="PF13895">
    <property type="entry name" value="Ig_2"/>
    <property type="match status" value="1"/>
</dbReference>
<dbReference type="SMART" id="SM00408">
    <property type="entry name" value="IGc2"/>
    <property type="match status" value="1"/>
</dbReference>
<dbReference type="Gene3D" id="2.60.40.10">
    <property type="entry name" value="Immunoglobulins"/>
    <property type="match status" value="1"/>
</dbReference>
<reference evidence="2" key="1">
    <citation type="submission" date="2023-01" db="EMBL/GenBank/DDBJ databases">
        <title>Genome assembly of the deep-sea coral Lophelia pertusa.</title>
        <authorList>
            <person name="Herrera S."/>
            <person name="Cordes E."/>
        </authorList>
    </citation>
    <scope>NUCLEOTIDE SEQUENCE</scope>
    <source>
        <strain evidence="2">USNM1676648</strain>
        <tissue evidence="2">Polyp</tissue>
    </source>
</reference>
<dbReference type="PROSITE" id="PS50835">
    <property type="entry name" value="IG_LIKE"/>
    <property type="match status" value="1"/>
</dbReference>
<evidence type="ECO:0000313" key="2">
    <source>
        <dbReference type="EMBL" id="KAJ7388626.1"/>
    </source>
</evidence>
<dbReference type="CDD" id="cd00096">
    <property type="entry name" value="Ig"/>
    <property type="match status" value="1"/>
</dbReference>
<dbReference type="Pfam" id="PF23599">
    <property type="entry name" value="CILP_C"/>
    <property type="match status" value="1"/>
</dbReference>
<keyword evidence="3" id="KW-1185">Reference proteome</keyword>
<feature type="domain" description="Ig-like" evidence="1">
    <location>
        <begin position="1"/>
        <end position="73"/>
    </location>
</feature>